<dbReference type="Proteomes" id="UP000437748">
    <property type="component" value="Unassembled WGS sequence"/>
</dbReference>
<keyword evidence="5" id="KW-0175">Coiled coil</keyword>
<evidence type="ECO:0000313" key="8">
    <source>
        <dbReference type="Proteomes" id="UP000437748"/>
    </source>
</evidence>
<feature type="domain" description="Translocation and assembly module TamB C-terminal" evidence="6">
    <location>
        <begin position="967"/>
        <end position="1315"/>
    </location>
</feature>
<feature type="coiled-coil region" evidence="5">
    <location>
        <begin position="532"/>
        <end position="559"/>
    </location>
</feature>
<dbReference type="RefSeq" id="WP_153420453.1">
    <property type="nucleotide sequence ID" value="NZ_WFLM01000003.1"/>
</dbReference>
<evidence type="ECO:0000256" key="4">
    <source>
        <dbReference type="ARBA" id="ARBA00023136"/>
    </source>
</evidence>
<keyword evidence="8" id="KW-1185">Reference proteome</keyword>
<keyword evidence="3" id="KW-1133">Transmembrane helix</keyword>
<keyword evidence="4" id="KW-0472">Membrane</keyword>
<organism evidence="7 8">
    <name type="scientific">Silvanigrella paludirubra</name>
    <dbReference type="NCBI Taxonomy" id="2499159"/>
    <lineage>
        <taxon>Bacteria</taxon>
        <taxon>Pseudomonadati</taxon>
        <taxon>Bdellovibrionota</taxon>
        <taxon>Oligoflexia</taxon>
        <taxon>Silvanigrellales</taxon>
        <taxon>Silvanigrellaceae</taxon>
        <taxon>Silvanigrella</taxon>
    </lineage>
</organism>
<evidence type="ECO:0000259" key="6">
    <source>
        <dbReference type="Pfam" id="PF04357"/>
    </source>
</evidence>
<evidence type="ECO:0000256" key="5">
    <source>
        <dbReference type="SAM" id="Coils"/>
    </source>
</evidence>
<dbReference type="GO" id="GO:0005886">
    <property type="term" value="C:plasma membrane"/>
    <property type="evidence" value="ECO:0007669"/>
    <property type="project" value="InterPro"/>
</dbReference>
<sequence length="1340" mass="149652">MNFLSGSLNLNEVYIKEKDKKNDSLKEFKLSLNQLTVSFDVFSSYIKRIPVIQKIILRGSDINLSYDSSNKLIIPEFLNFNKNDNEDLDIPKLIQDNMTHIPFEIEGINLKFSLGSIEQKNYQKISISHLEIKKTINQKGIPALKSNILITDSEVIFPWLIDKISLNLIDINLLIASDGSLLIENLELKSNLAELQTDIRGIISSNILDSSYVANVKKLDLNSKEVFHLLEMSSSGRAVLSGIVISGKKITDEPIFNGRIKWNDFKLKQFDIYSGEADLYYKDKTINYSNAKIKTLKEGKILSKGFFQLYDKFYFENKAEIIKFSFAELIHGLGVPFTPIEFSINSKEMFVSGYIQSLDHKKVFELFANGKGSANSMIVTSFPDQVGRDPIPNIDFDLNLTANVLGLALDSTKAYITKSKLGDQGEVDVKKGYIDFTPIKGIAVNTNLIGSQINLSFLNYFLKFKTTGVGSFIGDVTVKPGSTDVVFEGDAEANDGEMFGLKFHNYKGKLGLNSKNVWTKDSIIQLSDIDKLKFLNIYIKEANIEYNNLNSKIVAYSDAGDLSVLSYSSSYWLNPLFHNSSGKLNKLSVNMSGLLLHLSTWDLNLNSDIDNLKFINGEVKKSKINLSCNTGVCSNSLLSFTGLKEKNNPEESLNSLPFVLIELIRFSFDDSVFRAKFNNVPLGMFSNDKDKKIQGYLNSSIQMTGKWDNLGGYMNSQVYKFKYNEFHIGDFSFNAYPNDQKQIVFDMKSFSNQFLIKYIMPNNIQGQSFLNIDLLDFDATAFLTDELRSQYGLFSQFTASIKMNGLTPFNNFHDKNWIHNWKGQGIIESGSLQLGKMLFELSNNNEILFDGKELKLSPLSFNGQLGKFEIGKSNINFFENHINTSIYINASLNKVDQMADFFGPSEGSLNGQFNINGKLNDIKTTGDLVLDAKVLSLKNYQPAFTNLYGRLEFNGNKLELNTFNAVKGTGTVNGAGSIDFSTLFKENPESPNLYFKFSARNADLRLQIPIFQVVDTNFDADILFSGNEKPYNISGDVNFKKLRIFKDIGCSEIANQIIAMTNNVNPQLVSSNPFASFNINFQGINSLIMQTQCVRGRFSTSPSVNLSGDSSNPVLVGNFTTDSANLFLLKSRFEVKRGDFNFIEMQKYDPNIDIQMESRIASYTITATLNGRFSHPKIDLSILPPNLPNGDRMNQTDIISIISTGQIPTQSSSGNLLSASTSVFSFFGGGVADLGFLNNTLSTVTGGLVDNINVVPISQNGQYSWRATASRSVTERINLGVSYQGQTGDAGPSQIIYANYFLNDVISLFSSYSLTNPSVSTQQQSRDDLTGGLRFRFGSQ</sequence>
<dbReference type="Pfam" id="PF04357">
    <property type="entry name" value="TamB"/>
    <property type="match status" value="1"/>
</dbReference>
<evidence type="ECO:0000256" key="1">
    <source>
        <dbReference type="ARBA" id="ARBA00004167"/>
    </source>
</evidence>
<dbReference type="GO" id="GO:0009306">
    <property type="term" value="P:protein secretion"/>
    <property type="evidence" value="ECO:0007669"/>
    <property type="project" value="InterPro"/>
</dbReference>
<protein>
    <recommendedName>
        <fullName evidence="6">Translocation and assembly module TamB C-terminal domain-containing protein</fullName>
    </recommendedName>
</protein>
<reference evidence="7 8" key="1">
    <citation type="submission" date="2019-10" db="EMBL/GenBank/DDBJ databases">
        <title>New species of Slilvanegrellaceae.</title>
        <authorList>
            <person name="Pitt A."/>
            <person name="Hahn M.W."/>
        </authorList>
    </citation>
    <scope>NUCLEOTIDE SEQUENCE [LARGE SCALE GENOMIC DNA]</scope>
    <source>
        <strain evidence="7 8">SP-Ram-0.45-NSY-1</strain>
    </source>
</reference>
<dbReference type="OrthoDB" id="5287224at2"/>
<keyword evidence="2" id="KW-0812">Transmembrane</keyword>
<evidence type="ECO:0000256" key="3">
    <source>
        <dbReference type="ARBA" id="ARBA00022989"/>
    </source>
</evidence>
<accession>A0A6N6VV04</accession>
<proteinExistence type="predicted"/>
<comment type="subcellular location">
    <subcellularLocation>
        <location evidence="1">Membrane</location>
        <topology evidence="1">Single-pass membrane protein</topology>
    </subcellularLocation>
</comment>
<gene>
    <name evidence="7" type="ORF">GCL60_09375</name>
</gene>
<evidence type="ECO:0000256" key="2">
    <source>
        <dbReference type="ARBA" id="ARBA00022692"/>
    </source>
</evidence>
<evidence type="ECO:0000313" key="7">
    <source>
        <dbReference type="EMBL" id="KAB8039054.1"/>
    </source>
</evidence>
<comment type="caution">
    <text evidence="7">The sequence shown here is derived from an EMBL/GenBank/DDBJ whole genome shotgun (WGS) entry which is preliminary data.</text>
</comment>
<name>A0A6N6VV04_9BACT</name>
<dbReference type="InterPro" id="IPR007452">
    <property type="entry name" value="TamB_C"/>
</dbReference>
<dbReference type="EMBL" id="WFLM01000003">
    <property type="protein sequence ID" value="KAB8039054.1"/>
    <property type="molecule type" value="Genomic_DNA"/>
</dbReference>